<accession>A0A6V7XBJ9</accession>
<comment type="subcellular location">
    <subcellularLocation>
        <location evidence="1">Nucleus</location>
    </subcellularLocation>
</comment>
<evidence type="ECO:0000256" key="1">
    <source>
        <dbReference type="ARBA" id="ARBA00004123"/>
    </source>
</evidence>
<reference evidence="4 5" key="1">
    <citation type="submission" date="2020-08" db="EMBL/GenBank/DDBJ databases">
        <authorList>
            <person name="Koutsovoulos G."/>
            <person name="Danchin GJ E."/>
        </authorList>
    </citation>
    <scope>NUCLEOTIDE SEQUENCE [LARGE SCALE GENOMIC DNA]</scope>
</reference>
<protein>
    <recommendedName>
        <fullName evidence="3">HTH CENPB-type domain-containing protein</fullName>
    </recommendedName>
</protein>
<evidence type="ECO:0000313" key="5">
    <source>
        <dbReference type="Proteomes" id="UP000580250"/>
    </source>
</evidence>
<dbReference type="PROSITE" id="PS51253">
    <property type="entry name" value="HTH_CENPB"/>
    <property type="match status" value="1"/>
</dbReference>
<dbReference type="GO" id="GO:0003677">
    <property type="term" value="F:DNA binding"/>
    <property type="evidence" value="ECO:0007669"/>
    <property type="project" value="UniProtKB-KW"/>
</dbReference>
<dbReference type="Pfam" id="PF03184">
    <property type="entry name" value="DDE_1"/>
    <property type="match status" value="1"/>
</dbReference>
<name>A0A6V7XBJ9_MELEN</name>
<dbReference type="InterPro" id="IPR057560">
    <property type="entry name" value="Znf_SCAND3"/>
</dbReference>
<dbReference type="InterPro" id="IPR004875">
    <property type="entry name" value="DDE_SF_endonuclease_dom"/>
</dbReference>
<dbReference type="Proteomes" id="UP000580250">
    <property type="component" value="Unassembled WGS sequence"/>
</dbReference>
<evidence type="ECO:0000313" key="4">
    <source>
        <dbReference type="EMBL" id="CAD2196552.1"/>
    </source>
</evidence>
<dbReference type="InterPro" id="IPR006600">
    <property type="entry name" value="HTH_CenpB_DNA-bd_dom"/>
</dbReference>
<dbReference type="EMBL" id="CAJEWN010001331">
    <property type="protein sequence ID" value="CAD2196552.1"/>
    <property type="molecule type" value="Genomic_DNA"/>
</dbReference>
<proteinExistence type="predicted"/>
<dbReference type="GO" id="GO:0005634">
    <property type="term" value="C:nucleus"/>
    <property type="evidence" value="ECO:0007669"/>
    <property type="project" value="UniProtKB-SubCell"/>
</dbReference>
<feature type="domain" description="HTH CENPB-type" evidence="3">
    <location>
        <begin position="137"/>
        <end position="209"/>
    </location>
</feature>
<evidence type="ECO:0000256" key="2">
    <source>
        <dbReference type="ARBA" id="ARBA00023125"/>
    </source>
</evidence>
<dbReference type="OrthoDB" id="6502958at2759"/>
<dbReference type="InterPro" id="IPR009057">
    <property type="entry name" value="Homeodomain-like_sf"/>
</dbReference>
<dbReference type="PANTHER" id="PTHR19303:SF74">
    <property type="entry name" value="POGO TRANSPOSABLE ELEMENT WITH KRAB DOMAIN"/>
    <property type="match status" value="1"/>
</dbReference>
<dbReference type="AlphaFoldDB" id="A0A6V7XBJ9"/>
<dbReference type="PANTHER" id="PTHR19303">
    <property type="entry name" value="TRANSPOSON"/>
    <property type="match status" value="1"/>
</dbReference>
<organism evidence="4 5">
    <name type="scientific">Meloidogyne enterolobii</name>
    <name type="common">Root-knot nematode worm</name>
    <name type="synonym">Meloidogyne mayaguensis</name>
    <dbReference type="NCBI Taxonomy" id="390850"/>
    <lineage>
        <taxon>Eukaryota</taxon>
        <taxon>Metazoa</taxon>
        <taxon>Ecdysozoa</taxon>
        <taxon>Nematoda</taxon>
        <taxon>Chromadorea</taxon>
        <taxon>Rhabditida</taxon>
        <taxon>Tylenchina</taxon>
        <taxon>Tylenchomorpha</taxon>
        <taxon>Tylenchoidea</taxon>
        <taxon>Meloidogynidae</taxon>
        <taxon>Meloidogyninae</taxon>
        <taxon>Meloidogyne</taxon>
    </lineage>
</organism>
<evidence type="ECO:0000259" key="3">
    <source>
        <dbReference type="PROSITE" id="PS51253"/>
    </source>
</evidence>
<dbReference type="Pfam" id="PF23663">
    <property type="entry name" value="Znf_SCAND3"/>
    <property type="match status" value="1"/>
</dbReference>
<keyword evidence="2" id="KW-0238">DNA-binding</keyword>
<dbReference type="SMART" id="SM00674">
    <property type="entry name" value="CENPB"/>
    <property type="match status" value="1"/>
</dbReference>
<comment type="caution">
    <text evidence="4">The sequence shown here is derived from an EMBL/GenBank/DDBJ whole genome shotgun (WGS) entry which is preliminary data.</text>
</comment>
<gene>
    <name evidence="4" type="ORF">MENT_LOCUS49725</name>
</gene>
<dbReference type="Pfam" id="PF03221">
    <property type="entry name" value="HTH_Tnp_Tc5"/>
    <property type="match status" value="1"/>
</dbReference>
<dbReference type="InterPro" id="IPR050863">
    <property type="entry name" value="CenT-Element_Derived"/>
</dbReference>
<dbReference type="Gene3D" id="1.10.10.60">
    <property type="entry name" value="Homeodomain-like"/>
    <property type="match status" value="1"/>
</dbReference>
<dbReference type="SUPFAM" id="SSF46689">
    <property type="entry name" value="Homeodomain-like"/>
    <property type="match status" value="1"/>
</dbReference>
<sequence>MAEKNILMCCSCNKPTSGGHSCKICEKPCHAIELCSVSCGEEGYGANVICSDCFINVDDIEDSEEGNNEVDVKEQVKKAKKRAYTITEKIDILDFARNTSIHEASRHFKIDRVTIRNWKKQESSLKSMKNPSTRKRSIGGGRKLADSDFDNALKSWINELRSKKLRVTRNMIVLEAQKISISYPGLENFKASNGWLDYFLKRHNFSMRRPTSVAQKTPEEFAEIIVNFILYVQKLWKKNNFTHVYAADETSISLDPVGGLCVAEKGSKTVTVKSTGHEKTHVTVMLTARSDGFKLPPFVLLPRKRPIPEIEKLFKNKLKLVWCGKNWMDNELISKYLEEVFGNFLFGSRLLIWDSFRAHISGETKQTLKRLSIHTAVVPGGTTKYIQVPDISWNHPFKNSIREQHTNWMIHGQKPTTSSGNLKAPAIETYLEWISSAWDSLSKDLIIKSFVSCGMTTDENGKLDEHIHVFKPEGAISNGITLLRQRRNENAIENLNLIEEIDVEEDKIYESDFSIELNIDLNI</sequence>